<evidence type="ECO:0000313" key="2">
    <source>
        <dbReference type="Proteomes" id="UP000604046"/>
    </source>
</evidence>
<keyword evidence="2" id="KW-1185">Reference proteome</keyword>
<comment type="caution">
    <text evidence="1">The sequence shown here is derived from an EMBL/GenBank/DDBJ whole genome shotgun (WGS) entry which is preliminary data.</text>
</comment>
<name>A0A812QT21_9DINO</name>
<reference evidence="1" key="1">
    <citation type="submission" date="2021-02" db="EMBL/GenBank/DDBJ databases">
        <authorList>
            <person name="Dougan E. K."/>
            <person name="Rhodes N."/>
            <person name="Thang M."/>
            <person name="Chan C."/>
        </authorList>
    </citation>
    <scope>NUCLEOTIDE SEQUENCE</scope>
</reference>
<protein>
    <submittedName>
        <fullName evidence="1">Uncharacterized protein</fullName>
    </submittedName>
</protein>
<proteinExistence type="predicted"/>
<sequence length="431" mass="48095">MVCSLCGSKKHNLRTCTLPGAAQHRSMHRELLKLKGAVPNAQAGRKPRRLGAPTTGRFQAQRSLRYSGSGRAKLRKAVANKKRAKTVGLTQTSDGQLQAVKDLRRDGFLPAKPLKCMTCRGPVGQMQLRAKGHVWVRCIDTDCRVARNVLSEASWLPDVSRQPWTPMQLQAALRLSTAGFGKQASTPYALARSLGTTYKPTSRFLEAVRSLEAAASEKLNARTMLDKAVEVDGTCLRTLRVSRWSKTYANLVQEWQAKHAHQASPDYFLLHLRALGATQRGTQKCVFVPAPLRLVPAGSVPPPESCEDVLCTRLLKRIRSQATCYADGAMAWDRAAVRQGKRMAFVHVKHNKSIFTRALRSKPRKGASSLAGTQQIDRVWMHVKASIPKGMHNKKSDGCHREANADRIWKYIRQFQFRRMHTDVFTALSKL</sequence>
<evidence type="ECO:0000313" key="1">
    <source>
        <dbReference type="EMBL" id="CAE7402377.1"/>
    </source>
</evidence>
<gene>
    <name evidence="1" type="ORF">SNAT2548_LOCUS21898</name>
</gene>
<accession>A0A812QT21</accession>
<organism evidence="1 2">
    <name type="scientific">Symbiodinium natans</name>
    <dbReference type="NCBI Taxonomy" id="878477"/>
    <lineage>
        <taxon>Eukaryota</taxon>
        <taxon>Sar</taxon>
        <taxon>Alveolata</taxon>
        <taxon>Dinophyceae</taxon>
        <taxon>Suessiales</taxon>
        <taxon>Symbiodiniaceae</taxon>
        <taxon>Symbiodinium</taxon>
    </lineage>
</organism>
<dbReference type="AlphaFoldDB" id="A0A812QT21"/>
<dbReference type="Proteomes" id="UP000604046">
    <property type="component" value="Unassembled WGS sequence"/>
</dbReference>
<feature type="non-terminal residue" evidence="1">
    <location>
        <position position="1"/>
    </location>
</feature>
<dbReference type="EMBL" id="CAJNDS010002267">
    <property type="protein sequence ID" value="CAE7402377.1"/>
    <property type="molecule type" value="Genomic_DNA"/>
</dbReference>